<evidence type="ECO:0000259" key="5">
    <source>
        <dbReference type="PROSITE" id="PS50977"/>
    </source>
</evidence>
<dbReference type="PRINTS" id="PR00455">
    <property type="entry name" value="HTHTETR"/>
</dbReference>
<evidence type="ECO:0000313" key="7">
    <source>
        <dbReference type="Proteomes" id="UP001300745"/>
    </source>
</evidence>
<keyword evidence="2 4" id="KW-0238">DNA-binding</keyword>
<dbReference type="InterPro" id="IPR009057">
    <property type="entry name" value="Homeodomain-like_sf"/>
</dbReference>
<dbReference type="Pfam" id="PF00440">
    <property type="entry name" value="TetR_N"/>
    <property type="match status" value="2"/>
</dbReference>
<dbReference type="SUPFAM" id="SSF46689">
    <property type="entry name" value="Homeodomain-like"/>
    <property type="match status" value="2"/>
</dbReference>
<evidence type="ECO:0000313" key="6">
    <source>
        <dbReference type="EMBL" id="MCX2939057.1"/>
    </source>
</evidence>
<evidence type="ECO:0000256" key="3">
    <source>
        <dbReference type="ARBA" id="ARBA00023163"/>
    </source>
</evidence>
<dbReference type="PROSITE" id="PS01081">
    <property type="entry name" value="HTH_TETR_1"/>
    <property type="match status" value="1"/>
</dbReference>
<feature type="DNA-binding region" description="H-T-H motif" evidence="4">
    <location>
        <begin position="28"/>
        <end position="47"/>
    </location>
</feature>
<evidence type="ECO:0000256" key="1">
    <source>
        <dbReference type="ARBA" id="ARBA00023015"/>
    </source>
</evidence>
<dbReference type="PANTHER" id="PTHR30055:SF234">
    <property type="entry name" value="HTH-TYPE TRANSCRIPTIONAL REGULATOR BETI"/>
    <property type="match status" value="1"/>
</dbReference>
<dbReference type="InterPro" id="IPR023772">
    <property type="entry name" value="DNA-bd_HTH_TetR-type_CS"/>
</dbReference>
<comment type="caution">
    <text evidence="6">The sequence shown here is derived from an EMBL/GenBank/DDBJ whole genome shotgun (WGS) entry which is preliminary data.</text>
</comment>
<dbReference type="Proteomes" id="UP001300745">
    <property type="component" value="Unassembled WGS sequence"/>
</dbReference>
<dbReference type="SUPFAM" id="SSF48498">
    <property type="entry name" value="Tetracyclin repressor-like, C-terminal domain"/>
    <property type="match status" value="1"/>
</dbReference>
<dbReference type="PROSITE" id="PS50977">
    <property type="entry name" value="HTH_TETR_2"/>
    <property type="match status" value="2"/>
</dbReference>
<gene>
    <name evidence="6" type="ORF">ORI27_20375</name>
</gene>
<dbReference type="RefSeq" id="WP_265998829.1">
    <property type="nucleotide sequence ID" value="NZ_JAPJDN010000020.1"/>
</dbReference>
<reference evidence="6 7" key="1">
    <citation type="submission" date="2022-11" db="EMBL/GenBank/DDBJ databases">
        <title>Mycobacterium sp. nov.</title>
        <authorList>
            <person name="Papic B."/>
            <person name="Spicic S."/>
            <person name="Duvnjak S."/>
        </authorList>
    </citation>
    <scope>NUCLEOTIDE SEQUENCE [LARGE SCALE GENOMIC DNA]</scope>
    <source>
        <strain evidence="6 7">CVI_P4</strain>
    </source>
</reference>
<dbReference type="Gene3D" id="1.10.10.60">
    <property type="entry name" value="Homeodomain-like"/>
    <property type="match status" value="2"/>
</dbReference>
<protein>
    <submittedName>
        <fullName evidence="6">TetR/AcrR family transcriptional regulator</fullName>
    </submittedName>
</protein>
<dbReference type="InterPro" id="IPR001647">
    <property type="entry name" value="HTH_TetR"/>
</dbReference>
<feature type="domain" description="HTH tetR-type" evidence="5">
    <location>
        <begin position="227"/>
        <end position="287"/>
    </location>
</feature>
<dbReference type="EMBL" id="JAPJDO010000020">
    <property type="protein sequence ID" value="MCX2939057.1"/>
    <property type="molecule type" value="Genomic_DNA"/>
</dbReference>
<evidence type="ECO:0000256" key="4">
    <source>
        <dbReference type="PROSITE-ProRule" id="PRU00335"/>
    </source>
</evidence>
<sequence>MSSGDSARRTEILQSAAALIAVSGLRTSLQDIADAAGIQAGSLYHHFESKEAILVELLRRYHDDLDRIAGQAESRLDDPAASSVFDRLVDLGSAIAQCAVTHRAALQMTFYEFPSPNPELTALARQRPTAVLQATLQTLRAARWSGYIGPHVDLPVLADRFVQTMLHVGLDVIRHNAGADKLAALFCRILLEGLATDTVTDAQLDGSPAYLAADEVVRSWQEMNDPADERTRIRAVARAEFGRKGFEFTTIRDIASAAGLGTGTVYRLIGSKDQLLADIMRTFGEKIAPGWTRVLRSDSSPLEKIDAMAWIHTNVLDRFGDEFRIQLAWMRQSPPDTPSPGWLFSTRVSQMKSLLAEGIRTGEISIDSPSNEMLARAVIGVSWIPENILRDLGARASLVHVRDTSLRGVAQRRA</sequence>
<keyword evidence="3" id="KW-0804">Transcription</keyword>
<proteinExistence type="predicted"/>
<dbReference type="InterPro" id="IPR050109">
    <property type="entry name" value="HTH-type_TetR-like_transc_reg"/>
</dbReference>
<accession>A0ABT3SI62</accession>
<dbReference type="InterPro" id="IPR036271">
    <property type="entry name" value="Tet_transcr_reg_TetR-rel_C_sf"/>
</dbReference>
<dbReference type="Gene3D" id="1.10.357.10">
    <property type="entry name" value="Tetracycline Repressor, domain 2"/>
    <property type="match status" value="2"/>
</dbReference>
<keyword evidence="7" id="KW-1185">Reference proteome</keyword>
<dbReference type="PANTHER" id="PTHR30055">
    <property type="entry name" value="HTH-TYPE TRANSCRIPTIONAL REGULATOR RUTR"/>
    <property type="match status" value="1"/>
</dbReference>
<evidence type="ECO:0000256" key="2">
    <source>
        <dbReference type="ARBA" id="ARBA00023125"/>
    </source>
</evidence>
<feature type="domain" description="HTH tetR-type" evidence="5">
    <location>
        <begin position="6"/>
        <end position="65"/>
    </location>
</feature>
<keyword evidence="1" id="KW-0805">Transcription regulation</keyword>
<feature type="DNA-binding region" description="H-T-H motif" evidence="4">
    <location>
        <begin position="250"/>
        <end position="269"/>
    </location>
</feature>
<name>A0ABT3SI62_9MYCO</name>
<organism evidence="6 7">
    <name type="scientific">Mycobacterium pinniadriaticum</name>
    <dbReference type="NCBI Taxonomy" id="2994102"/>
    <lineage>
        <taxon>Bacteria</taxon>
        <taxon>Bacillati</taxon>
        <taxon>Actinomycetota</taxon>
        <taxon>Actinomycetes</taxon>
        <taxon>Mycobacteriales</taxon>
        <taxon>Mycobacteriaceae</taxon>
        <taxon>Mycobacterium</taxon>
    </lineage>
</organism>